<dbReference type="Proteomes" id="UP000698800">
    <property type="component" value="Unassembled WGS sequence"/>
</dbReference>
<feature type="compositionally biased region" description="Low complexity" evidence="2">
    <location>
        <begin position="14"/>
        <end position="33"/>
    </location>
</feature>
<accession>A0A9P8L5G7</accession>
<evidence type="ECO:0000256" key="1">
    <source>
        <dbReference type="ARBA" id="ARBA00022737"/>
    </source>
</evidence>
<dbReference type="OrthoDB" id="194358at2759"/>
<dbReference type="SUPFAM" id="SSF52540">
    <property type="entry name" value="P-loop containing nucleoside triphosphate hydrolases"/>
    <property type="match status" value="1"/>
</dbReference>
<dbReference type="InterPro" id="IPR001680">
    <property type="entry name" value="WD40_rpt"/>
</dbReference>
<protein>
    <submittedName>
        <fullName evidence="5">Uncharacterized protein</fullName>
    </submittedName>
</protein>
<dbReference type="SUPFAM" id="SSF53474">
    <property type="entry name" value="alpha/beta-Hydrolases"/>
    <property type="match status" value="1"/>
</dbReference>
<dbReference type="InterPro" id="IPR054471">
    <property type="entry name" value="GPIID_WHD"/>
</dbReference>
<dbReference type="SUPFAM" id="SSF50978">
    <property type="entry name" value="WD40 repeat-like"/>
    <property type="match status" value="1"/>
</dbReference>
<dbReference type="InterPro" id="IPR029058">
    <property type="entry name" value="AB_hydrolase_fold"/>
</dbReference>
<dbReference type="SMART" id="SM00320">
    <property type="entry name" value="WD40"/>
    <property type="match status" value="7"/>
</dbReference>
<dbReference type="SUPFAM" id="SSF101898">
    <property type="entry name" value="NHL repeat"/>
    <property type="match status" value="1"/>
</dbReference>
<dbReference type="InterPro" id="IPR027417">
    <property type="entry name" value="P-loop_NTPase"/>
</dbReference>
<dbReference type="PANTHER" id="PTHR10039:SF16">
    <property type="entry name" value="GPI INOSITOL-DEACYLASE"/>
    <property type="match status" value="1"/>
</dbReference>
<keyword evidence="1" id="KW-0677">Repeat</keyword>
<reference evidence="5" key="1">
    <citation type="submission" date="2021-03" db="EMBL/GenBank/DDBJ databases">
        <title>Comparative genomics and phylogenomic investigation of the class Geoglossomycetes provide insights into ecological specialization and systematics.</title>
        <authorList>
            <person name="Melie T."/>
            <person name="Pirro S."/>
            <person name="Miller A.N."/>
            <person name="Quandt A."/>
        </authorList>
    </citation>
    <scope>NUCLEOTIDE SEQUENCE</scope>
    <source>
        <strain evidence="5">GBOQ0MN5Z8</strain>
    </source>
</reference>
<evidence type="ECO:0000259" key="4">
    <source>
        <dbReference type="Pfam" id="PF24883"/>
    </source>
</evidence>
<dbReference type="InterPro" id="IPR056884">
    <property type="entry name" value="NPHP3-like_N"/>
</dbReference>
<dbReference type="Pfam" id="PF22939">
    <property type="entry name" value="WHD_GPIID"/>
    <property type="match status" value="1"/>
</dbReference>
<keyword evidence="6" id="KW-1185">Reference proteome</keyword>
<dbReference type="PANTHER" id="PTHR10039">
    <property type="entry name" value="AMELOGENIN"/>
    <property type="match status" value="1"/>
</dbReference>
<dbReference type="InterPro" id="IPR036322">
    <property type="entry name" value="WD40_repeat_dom_sf"/>
</dbReference>
<feature type="domain" description="GPI inositol-deacylase winged helix" evidence="3">
    <location>
        <begin position="623"/>
        <end position="704"/>
    </location>
</feature>
<feature type="domain" description="Nephrocystin 3-like N-terminal" evidence="4">
    <location>
        <begin position="344"/>
        <end position="506"/>
    </location>
</feature>
<evidence type="ECO:0000259" key="3">
    <source>
        <dbReference type="Pfam" id="PF22939"/>
    </source>
</evidence>
<gene>
    <name evidence="5" type="ORF">FGG08_002584</name>
</gene>
<evidence type="ECO:0000313" key="6">
    <source>
        <dbReference type="Proteomes" id="UP000698800"/>
    </source>
</evidence>
<proteinExistence type="predicted"/>
<dbReference type="Gene3D" id="2.130.10.10">
    <property type="entry name" value="YVTN repeat-like/Quinoprotein amine dehydrogenase"/>
    <property type="match status" value="2"/>
</dbReference>
<dbReference type="EMBL" id="JAGHQL010000040">
    <property type="protein sequence ID" value="KAH0543071.1"/>
    <property type="molecule type" value="Genomic_DNA"/>
</dbReference>
<comment type="caution">
    <text evidence="5">The sequence shown here is derived from an EMBL/GenBank/DDBJ whole genome shotgun (WGS) entry which is preliminary data.</text>
</comment>
<evidence type="ECO:0000313" key="5">
    <source>
        <dbReference type="EMBL" id="KAH0543071.1"/>
    </source>
</evidence>
<dbReference type="InterPro" id="IPR015943">
    <property type="entry name" value="WD40/YVTN_repeat-like_dom_sf"/>
</dbReference>
<feature type="region of interest" description="Disordered" evidence="2">
    <location>
        <begin position="1"/>
        <end position="33"/>
    </location>
</feature>
<evidence type="ECO:0000256" key="2">
    <source>
        <dbReference type="SAM" id="MobiDB-lite"/>
    </source>
</evidence>
<organism evidence="5 6">
    <name type="scientific">Glutinoglossum americanum</name>
    <dbReference type="NCBI Taxonomy" id="1670608"/>
    <lineage>
        <taxon>Eukaryota</taxon>
        <taxon>Fungi</taxon>
        <taxon>Dikarya</taxon>
        <taxon>Ascomycota</taxon>
        <taxon>Pezizomycotina</taxon>
        <taxon>Geoglossomycetes</taxon>
        <taxon>Geoglossales</taxon>
        <taxon>Geoglossaceae</taxon>
        <taxon>Glutinoglossum</taxon>
    </lineage>
</organism>
<name>A0A9P8L5G7_9PEZI</name>
<dbReference type="Gene3D" id="3.40.50.1820">
    <property type="entry name" value="alpha/beta hydrolase"/>
    <property type="match status" value="1"/>
</dbReference>
<sequence>MADWRATIAAGEESGSQLQSQPRRPSGSSSSSLLGRVLSVRRRPSNQSEFDFKGALGLNLLNSPSETLVDFVFVHGLGGGSTKTWCLAEDAGLFWPKAWLPREPAFRNTRFHSFGYDADWMSTRGAPTLNICDFGQSLLESLRNSPYLKATETAYVLARQDPSCAEFAKRIEAMVFLATPHRGSDLAAVLNNILRASAAHNFRAYVANLDRTSEVLALLNDSFRHYAQDLTLYSFYESQQTNLRVFSELIVPRDSAIMGYPGERFAVLNADHRHVCKFETPSDPNYVAIRDVLQSINDSIVRRLSSLNAQKSWKEIQQIDVYLGLPGRPDDDLRDLEEARIERSCEWFARRESFQSWVDSESVASPKIYWIHAKPATGKSVLSGYIINTLSSLNLDCSYYFFRHGDKEKSTVSGLLRSIIFQMALISVDIRQKLLSMIERGIRFDKDDAKAVWRKVVVPSISRIGPFQTQYWILDALDECSDFDILFPMMASIESTTPIKILITSRKMHEIVQQFTDMQRNSSDEATIWDEMSFDDTQADITLYLEGNRTKLRAGSDAERDAFLNRILEKSEGCFLWVRLVLDELALTWTVSQVRQVLEEVPQNMEQLYARALRIMSSKPKYTKDIARTILVWTVCAVRPLTISELYAALKIDLGDDVHDLESAIASLCAQLVHVDKTGRVLMVHLTARTFLVDPKLESEFSINEKVGHLRLAEICLQYLCSDEMKLPRARRSKRVQTRRTQRSNFVFYVCPAFAEHLRRTTSKDHTLSALLYEFLDNNVLSWIEHIASTGNLFVLTRTANSIKAYLQRHIQSSSPLGEFTHLVESWVIDLQRIVAKFGTHLLSSPSAIYWLIPPFCPASSAIASSFGPSSRRIVVKGLTDTGWDDRLSCITSHDRQVSSVACGEAFFAIGYFLGNIVLHHNTTCQEWRTLEHGGPKAGSLWTFSTSYDILDFAFLDKDKVLMAATRCNVAHSWNLQSGRDVGKIDWTESLPFSDEGQFRRPPLTVAFSPDESLIAIVYRGRSICLYDIEENELHGLIGRERDPTALALGTNTSPSSLTFNTNKEISLLVAAYEDGDLCLFDYEELKLLKILEANAQIVACSPNGLTLATGNSAGMVQLMEFETLHLLYQVNAVDYGIRYIAFSTDNLCFLDVRGTQCNVWEPPVLSGLTIRDDMSTDATTSKPVIKGISDTELEITRVVLEDTGDYIFIGRSDGTVCIYDTEDGMQKRILYRHTYQIPVTSMDWGSRKNILATADAASRFIVCALKRDNSTGWALSAKLMDKHANSAILDVLFDPTNDLLLVSASELNTVWNIASKMQMSSKEPNCNTSFTWMNHPLNEQHRILVAPNAATIVDWGSSSTVVSSDHLQLPEGVLLDPRQGVKNAISFSDGRLVAVELSRLYGERSTTQMFVFKSENFAPEATGLALLNHQTIGKEVMHLIGAYGSKLIFLNRSCWVCSIDVEQTECNSYIRHFPIPSDWQSQQRVLRMGLTGKGDILFVRMEEVAVIKHGLEFEESVMLDST</sequence>
<dbReference type="Pfam" id="PF24883">
    <property type="entry name" value="NPHP3_N"/>
    <property type="match status" value="1"/>
</dbReference>